<evidence type="ECO:0000259" key="2">
    <source>
        <dbReference type="Pfam" id="PF20661"/>
    </source>
</evidence>
<proteinExistence type="predicted"/>
<evidence type="ECO:0000313" key="4">
    <source>
        <dbReference type="Proteomes" id="UP000559987"/>
    </source>
</evidence>
<keyword evidence="4" id="KW-1185">Reference proteome</keyword>
<sequence>MKPVKTKAQIRDEIDSQIAAYLTQGGEVLAVPRGTSGREPTSHPPLPISFDRDQQHRTLVTEVISAIEERRQHKGQHKPLRRAPKPRKKLIYDDFGQPLRWQWVEE</sequence>
<evidence type="ECO:0000313" key="3">
    <source>
        <dbReference type="EMBL" id="MBB3168916.1"/>
    </source>
</evidence>
<gene>
    <name evidence="3" type="ORF">FHS30_002124</name>
</gene>
<feature type="region of interest" description="Disordered" evidence="1">
    <location>
        <begin position="69"/>
        <end position="89"/>
    </location>
</feature>
<evidence type="ECO:0000256" key="1">
    <source>
        <dbReference type="SAM" id="MobiDB-lite"/>
    </source>
</evidence>
<dbReference type="EMBL" id="JACHXZ010000003">
    <property type="protein sequence ID" value="MBB3168916.1"/>
    <property type="molecule type" value="Genomic_DNA"/>
</dbReference>
<dbReference type="Pfam" id="PF20661">
    <property type="entry name" value="SutA-RBD"/>
    <property type="match status" value="1"/>
</dbReference>
<dbReference type="InterPro" id="IPR049191">
    <property type="entry name" value="SutA_RBD"/>
</dbReference>
<accession>A0A839USL4</accession>
<feature type="domain" description="Transcriptional regulator SutA RNAP-binding" evidence="2">
    <location>
        <begin position="5"/>
        <end position="38"/>
    </location>
</feature>
<reference evidence="3 4" key="1">
    <citation type="submission" date="2020-08" db="EMBL/GenBank/DDBJ databases">
        <title>Genomic Encyclopedia of Type Strains, Phase III (KMG-III): the genomes of soil and plant-associated and newly described type strains.</title>
        <authorList>
            <person name="Whitman W."/>
        </authorList>
    </citation>
    <scope>NUCLEOTIDE SEQUENCE [LARGE SCALE GENOMIC DNA]</scope>
    <source>
        <strain evidence="3 4">CECT 8571</strain>
    </source>
</reference>
<organism evidence="3 4">
    <name type="scientific">Simiduia aestuariiviva</name>
    <dbReference type="NCBI Taxonomy" id="1510459"/>
    <lineage>
        <taxon>Bacteria</taxon>
        <taxon>Pseudomonadati</taxon>
        <taxon>Pseudomonadota</taxon>
        <taxon>Gammaproteobacteria</taxon>
        <taxon>Cellvibrionales</taxon>
        <taxon>Cellvibrionaceae</taxon>
        <taxon>Simiduia</taxon>
    </lineage>
</organism>
<dbReference type="RefSeq" id="WP_183910427.1">
    <property type="nucleotide sequence ID" value="NZ_JACHXZ010000003.1"/>
</dbReference>
<dbReference type="AlphaFoldDB" id="A0A839USL4"/>
<dbReference type="Proteomes" id="UP000559987">
    <property type="component" value="Unassembled WGS sequence"/>
</dbReference>
<feature type="compositionally biased region" description="Basic residues" evidence="1">
    <location>
        <begin position="72"/>
        <end position="89"/>
    </location>
</feature>
<protein>
    <recommendedName>
        <fullName evidence="2">Transcriptional regulator SutA RNAP-binding domain-containing protein</fullName>
    </recommendedName>
</protein>
<name>A0A839USL4_9GAMM</name>
<comment type="caution">
    <text evidence="3">The sequence shown here is derived from an EMBL/GenBank/DDBJ whole genome shotgun (WGS) entry which is preliminary data.</text>
</comment>